<organism evidence="2 3">
    <name type="scientific">Bradyrhizobium manausense</name>
    <dbReference type="NCBI Taxonomy" id="989370"/>
    <lineage>
        <taxon>Bacteria</taxon>
        <taxon>Pseudomonadati</taxon>
        <taxon>Pseudomonadota</taxon>
        <taxon>Alphaproteobacteria</taxon>
        <taxon>Hyphomicrobiales</taxon>
        <taxon>Nitrobacteraceae</taxon>
        <taxon>Bradyrhizobium</taxon>
    </lineage>
</organism>
<keyword evidence="1" id="KW-0472">Membrane</keyword>
<name>A0A0R3E374_9BRAD</name>
<sequence length="347" mass="37156">MGFSRLWRRLAVIARAIEIAAGVVLVVLALRDVFDTVVVPGESRGALRVARRLLVVAVPIWKWTRRGKRAVSTSFAPAILMGSFFIWMGLLLLGFGLVAHGLRYSFSPSPDFLQALFIVGSALCTVGLSGIEAQGPARWALVLAGFSGLSVLTMAVTYLLEVQEGISRRDSGILKLTTAAGEPPSALGLLERYADLNSPEEIRRVLYGGRDWCASVLQSHASHPSLIYFRSASVGAGWPATLGAMMDLALILELLIDDPGSLAPAILLRSEGLRLIDELNRVVGLDPLVDDTTGASVPQLCARLAAAGYKLRPSIDALTFTERRRRHATCVQAAAEHLGTAAAPLLP</sequence>
<evidence type="ECO:0000256" key="1">
    <source>
        <dbReference type="SAM" id="Phobius"/>
    </source>
</evidence>
<feature type="transmembrane region" description="Helical" evidence="1">
    <location>
        <begin position="137"/>
        <end position="160"/>
    </location>
</feature>
<dbReference type="AlphaFoldDB" id="A0A0R3E374"/>
<accession>A0A0R3E374</accession>
<evidence type="ECO:0008006" key="4">
    <source>
        <dbReference type="Google" id="ProtNLM"/>
    </source>
</evidence>
<keyword evidence="1" id="KW-1133">Transmembrane helix</keyword>
<protein>
    <recommendedName>
        <fullName evidence="4">Potassium channel domain-containing protein</fullName>
    </recommendedName>
</protein>
<feature type="transmembrane region" description="Helical" evidence="1">
    <location>
        <begin position="112"/>
        <end position="131"/>
    </location>
</feature>
<keyword evidence="1" id="KW-0812">Transmembrane</keyword>
<reference evidence="2 3" key="1">
    <citation type="submission" date="2015-09" db="EMBL/GenBank/DDBJ databases">
        <title>Draft Genome Sequence of Bradyrhizobium manausense Strain BR 3351T, a Novel Symbiotic Nitrogen-Fixing Alphaproteobacterium Isolated from Brazilian Amazon Rain Forest.</title>
        <authorList>
            <person name="De Araujo J.L."/>
            <person name="Zilli J.E."/>
        </authorList>
    </citation>
    <scope>NUCLEOTIDE SEQUENCE [LARGE SCALE GENOMIC DNA]</scope>
    <source>
        <strain evidence="2 3">BR3351</strain>
    </source>
</reference>
<keyword evidence="3" id="KW-1185">Reference proteome</keyword>
<dbReference type="EMBL" id="LJYG01000045">
    <property type="protein sequence ID" value="KRQ14877.1"/>
    <property type="molecule type" value="Genomic_DNA"/>
</dbReference>
<evidence type="ECO:0000313" key="2">
    <source>
        <dbReference type="EMBL" id="KRQ14877.1"/>
    </source>
</evidence>
<comment type="caution">
    <text evidence="2">The sequence shown here is derived from an EMBL/GenBank/DDBJ whole genome shotgun (WGS) entry which is preliminary data.</text>
</comment>
<gene>
    <name evidence="2" type="ORF">AOQ71_10640</name>
</gene>
<feature type="transmembrane region" description="Helical" evidence="1">
    <location>
        <begin position="75"/>
        <end position="100"/>
    </location>
</feature>
<evidence type="ECO:0000313" key="3">
    <source>
        <dbReference type="Proteomes" id="UP000051936"/>
    </source>
</evidence>
<proteinExistence type="predicted"/>
<dbReference type="Proteomes" id="UP000051936">
    <property type="component" value="Unassembled WGS sequence"/>
</dbReference>